<dbReference type="AlphaFoldDB" id="A0A5R9CSW9"/>
<dbReference type="Proteomes" id="UP000305100">
    <property type="component" value="Unassembled WGS sequence"/>
</dbReference>
<evidence type="ECO:0000313" key="3">
    <source>
        <dbReference type="Proteomes" id="UP000305100"/>
    </source>
</evidence>
<feature type="transmembrane region" description="Helical" evidence="1">
    <location>
        <begin position="55"/>
        <end position="77"/>
    </location>
</feature>
<evidence type="ECO:0000313" key="2">
    <source>
        <dbReference type="EMBL" id="TLQ18018.1"/>
    </source>
</evidence>
<proteinExistence type="predicted"/>
<reference evidence="2 3" key="1">
    <citation type="submission" date="2019-05" db="EMBL/GenBank/DDBJ databases">
        <title>The metagenome of a microbial culture collection derived from dairy environment covers the genomic content of the human microbiome.</title>
        <authorList>
            <person name="Roder T."/>
            <person name="Wuthrich D."/>
            <person name="Sattari Z."/>
            <person name="Von Ah U."/>
            <person name="Bar C."/>
            <person name="Ronchi F."/>
            <person name="Macpherson A.J."/>
            <person name="Ganal-Vonarburg S.C."/>
            <person name="Bruggmann R."/>
            <person name="Vergeres G."/>
        </authorList>
    </citation>
    <scope>NUCLEOTIDE SEQUENCE [LARGE SCALE GENOMIC DNA]</scope>
    <source>
        <strain evidence="2 3">FAM 1079</strain>
    </source>
</reference>
<sequence>MLLLLILLSILSLWMVWKFFTSWVWWLLGILIVINLFSWIAGLFNPLVGLMNDNLWIGLSILALAVAFTINVTPPLFGKPTLLKQWRARTHRKH</sequence>
<organism evidence="2 3">
    <name type="scientific">Lentilactobacillus parafarraginis</name>
    <dbReference type="NCBI Taxonomy" id="390842"/>
    <lineage>
        <taxon>Bacteria</taxon>
        <taxon>Bacillati</taxon>
        <taxon>Bacillota</taxon>
        <taxon>Bacilli</taxon>
        <taxon>Lactobacillales</taxon>
        <taxon>Lactobacillaceae</taxon>
        <taxon>Lentilactobacillus</taxon>
    </lineage>
</organism>
<gene>
    <name evidence="2" type="ORF">FEZ41_10100</name>
</gene>
<accession>A0A5R9CSW9</accession>
<dbReference type="EMBL" id="VBSX01000026">
    <property type="protein sequence ID" value="TLQ18018.1"/>
    <property type="molecule type" value="Genomic_DNA"/>
</dbReference>
<keyword evidence="1" id="KW-0472">Membrane</keyword>
<comment type="caution">
    <text evidence="2">The sequence shown here is derived from an EMBL/GenBank/DDBJ whole genome shotgun (WGS) entry which is preliminary data.</text>
</comment>
<name>A0A5R9CSW9_9LACO</name>
<dbReference type="RefSeq" id="WP_054736783.1">
    <property type="nucleotide sequence ID" value="NZ_VBSX01000026.1"/>
</dbReference>
<keyword evidence="1" id="KW-1133">Transmembrane helix</keyword>
<keyword evidence="1" id="KW-0812">Transmembrane</keyword>
<protein>
    <submittedName>
        <fullName evidence="2">Uncharacterized protein</fullName>
    </submittedName>
</protein>
<feature type="transmembrane region" description="Helical" evidence="1">
    <location>
        <begin position="28"/>
        <end position="48"/>
    </location>
</feature>
<evidence type="ECO:0000256" key="1">
    <source>
        <dbReference type="SAM" id="Phobius"/>
    </source>
</evidence>